<feature type="region of interest" description="Disordered" evidence="1">
    <location>
        <begin position="93"/>
        <end position="125"/>
    </location>
</feature>
<gene>
    <name evidence="2" type="ORF">BCR41DRAFT_400076</name>
</gene>
<protein>
    <submittedName>
        <fullName evidence="2">Uncharacterized protein</fullName>
    </submittedName>
</protein>
<organism evidence="2 3">
    <name type="scientific">Lobosporangium transversale</name>
    <dbReference type="NCBI Taxonomy" id="64571"/>
    <lineage>
        <taxon>Eukaryota</taxon>
        <taxon>Fungi</taxon>
        <taxon>Fungi incertae sedis</taxon>
        <taxon>Mucoromycota</taxon>
        <taxon>Mortierellomycotina</taxon>
        <taxon>Mortierellomycetes</taxon>
        <taxon>Mortierellales</taxon>
        <taxon>Mortierellaceae</taxon>
        <taxon>Lobosporangium</taxon>
    </lineage>
</organism>
<reference evidence="2 3" key="1">
    <citation type="submission" date="2016-07" db="EMBL/GenBank/DDBJ databases">
        <title>Pervasive Adenine N6-methylation of Active Genes in Fungi.</title>
        <authorList>
            <consortium name="DOE Joint Genome Institute"/>
            <person name="Mondo S.J."/>
            <person name="Dannebaum R.O."/>
            <person name="Kuo R.C."/>
            <person name="Labutti K."/>
            <person name="Haridas S."/>
            <person name="Kuo A."/>
            <person name="Salamov A."/>
            <person name="Ahrendt S.R."/>
            <person name="Lipzen A."/>
            <person name="Sullivan W."/>
            <person name="Andreopoulos W.B."/>
            <person name="Clum A."/>
            <person name="Lindquist E."/>
            <person name="Daum C."/>
            <person name="Ramamoorthy G.K."/>
            <person name="Gryganskyi A."/>
            <person name="Culley D."/>
            <person name="Magnuson J.K."/>
            <person name="James T.Y."/>
            <person name="O'Malley M.A."/>
            <person name="Stajich J.E."/>
            <person name="Spatafora J.W."/>
            <person name="Visel A."/>
            <person name="Grigoriev I.V."/>
        </authorList>
    </citation>
    <scope>NUCLEOTIDE SEQUENCE [LARGE SCALE GENOMIC DNA]</scope>
    <source>
        <strain evidence="2 3">NRRL 3116</strain>
    </source>
</reference>
<sequence length="125" mass="13704">MATPSVSKGKIDGSKVISCLTSTFMNDEVAWTPEGATAASQNIVIMSSNNSPSSSLSGASTLYEYKDYEFIPAELSLASSSPELSEAADVEYFSNSEEDRSYATEDVEEYEDEKDLWDNDEEIRV</sequence>
<name>A0A1Y2GBW1_9FUNG</name>
<evidence type="ECO:0000313" key="2">
    <source>
        <dbReference type="EMBL" id="ORZ06561.1"/>
    </source>
</evidence>
<evidence type="ECO:0000256" key="1">
    <source>
        <dbReference type="SAM" id="MobiDB-lite"/>
    </source>
</evidence>
<keyword evidence="3" id="KW-1185">Reference proteome</keyword>
<dbReference type="GeneID" id="33570958"/>
<feature type="compositionally biased region" description="Acidic residues" evidence="1">
    <location>
        <begin position="105"/>
        <end position="125"/>
    </location>
</feature>
<comment type="caution">
    <text evidence="2">The sequence shown here is derived from an EMBL/GenBank/DDBJ whole genome shotgun (WGS) entry which is preliminary data.</text>
</comment>
<dbReference type="Proteomes" id="UP000193648">
    <property type="component" value="Unassembled WGS sequence"/>
</dbReference>
<accession>A0A1Y2GBW1</accession>
<dbReference type="AlphaFoldDB" id="A0A1Y2GBW1"/>
<evidence type="ECO:0000313" key="3">
    <source>
        <dbReference type="Proteomes" id="UP000193648"/>
    </source>
</evidence>
<dbReference type="InParanoid" id="A0A1Y2GBW1"/>
<proteinExistence type="predicted"/>
<dbReference type="RefSeq" id="XP_021877604.1">
    <property type="nucleotide sequence ID" value="XM_022029115.1"/>
</dbReference>
<dbReference type="EMBL" id="MCFF01000045">
    <property type="protein sequence ID" value="ORZ06561.1"/>
    <property type="molecule type" value="Genomic_DNA"/>
</dbReference>